<dbReference type="Gene3D" id="3.40.190.10">
    <property type="entry name" value="Periplasmic binding protein-like II"/>
    <property type="match status" value="2"/>
</dbReference>
<sequence length="415" mass="45055">MQATTTRRSMLKAGAAGLAGAVLGAGARTRRTIARQDPVTLRWWDYYTQGANATAMEAQLQRYMDANPGVVVERTPIPFADLKQKLLQGATAGQLPDIAVIDNPDHQAFAALGVLEDLTDRVAEWGQADAYFDGPWNSTILQERNYGIPDNSNCLVLWRNLGITQPAEVAAPTNWDELRAAAATLTEGDRMGLAVSAVKSEEGTFQWLPFLWETGEDIPTLASEGGQRALQLWVDLVNEGNMSKGILGWTQQDVLTQFQNGKAAMMINGPWQIPVLQADNPDLEWEVSTLPEDKQGASILGGENYAVIAGGPNVDAAWDLLTWTQEPENLKQYLQDSGKLPSRADLAEDPYWTEDPVLSVFVEQLKVAKPRAYGSNYPEISNAIQEAIQGAVSGQSPVADALARAQATITPLLPA</sequence>
<keyword evidence="2" id="KW-0813">Transport</keyword>
<proteinExistence type="inferred from homology"/>
<dbReference type="EMBL" id="CADCWF010000366">
    <property type="protein sequence ID" value="CAA9583929.1"/>
    <property type="molecule type" value="Genomic_DNA"/>
</dbReference>
<protein>
    <submittedName>
        <fullName evidence="4">ABC transporter, substrate-binding protein (Cluster 1, maltose/g3p/polyamine/iron)</fullName>
    </submittedName>
</protein>
<dbReference type="PANTHER" id="PTHR30061:SF50">
    <property type="entry name" value="MALTOSE_MALTODEXTRIN-BINDING PERIPLASMIC PROTEIN"/>
    <property type="match status" value="1"/>
</dbReference>
<name>A0A6J4VPN2_9BACT</name>
<dbReference type="InterPro" id="IPR006311">
    <property type="entry name" value="TAT_signal"/>
</dbReference>
<dbReference type="GO" id="GO:1901982">
    <property type="term" value="F:maltose binding"/>
    <property type="evidence" value="ECO:0007669"/>
    <property type="project" value="TreeGrafter"/>
</dbReference>
<dbReference type="GO" id="GO:0015768">
    <property type="term" value="P:maltose transport"/>
    <property type="evidence" value="ECO:0007669"/>
    <property type="project" value="TreeGrafter"/>
</dbReference>
<dbReference type="SUPFAM" id="SSF53850">
    <property type="entry name" value="Periplasmic binding protein-like II"/>
    <property type="match status" value="1"/>
</dbReference>
<dbReference type="GO" id="GO:0042956">
    <property type="term" value="P:maltodextrin transmembrane transport"/>
    <property type="evidence" value="ECO:0007669"/>
    <property type="project" value="TreeGrafter"/>
</dbReference>
<dbReference type="Pfam" id="PF13416">
    <property type="entry name" value="SBP_bac_8"/>
    <property type="match status" value="1"/>
</dbReference>
<keyword evidence="3" id="KW-0732">Signal</keyword>
<evidence type="ECO:0000256" key="1">
    <source>
        <dbReference type="ARBA" id="ARBA00008520"/>
    </source>
</evidence>
<evidence type="ECO:0000313" key="4">
    <source>
        <dbReference type="EMBL" id="CAA9583929.1"/>
    </source>
</evidence>
<dbReference type="AlphaFoldDB" id="A0A6J4VPN2"/>
<evidence type="ECO:0000256" key="3">
    <source>
        <dbReference type="ARBA" id="ARBA00022729"/>
    </source>
</evidence>
<accession>A0A6J4VPN2</accession>
<gene>
    <name evidence="4" type="ORF">AVDCRST_MAG59-5144</name>
</gene>
<dbReference type="PANTHER" id="PTHR30061">
    <property type="entry name" value="MALTOSE-BINDING PERIPLASMIC PROTEIN"/>
    <property type="match status" value="1"/>
</dbReference>
<dbReference type="InterPro" id="IPR006059">
    <property type="entry name" value="SBP"/>
</dbReference>
<reference evidence="4" key="1">
    <citation type="submission" date="2020-02" db="EMBL/GenBank/DDBJ databases">
        <authorList>
            <person name="Meier V. D."/>
        </authorList>
    </citation>
    <scope>NUCLEOTIDE SEQUENCE</scope>
    <source>
        <strain evidence="4">AVDCRST_MAG59</strain>
    </source>
</reference>
<dbReference type="GO" id="GO:0055052">
    <property type="term" value="C:ATP-binding cassette (ABC) transporter complex, substrate-binding subunit-containing"/>
    <property type="evidence" value="ECO:0007669"/>
    <property type="project" value="TreeGrafter"/>
</dbReference>
<dbReference type="CDD" id="cd14748">
    <property type="entry name" value="PBP2_UgpB"/>
    <property type="match status" value="1"/>
</dbReference>
<evidence type="ECO:0000256" key="2">
    <source>
        <dbReference type="ARBA" id="ARBA00022448"/>
    </source>
</evidence>
<comment type="similarity">
    <text evidence="1">Belongs to the bacterial solute-binding protein 1 family.</text>
</comment>
<dbReference type="PROSITE" id="PS51318">
    <property type="entry name" value="TAT"/>
    <property type="match status" value="1"/>
</dbReference>
<organism evidence="4">
    <name type="scientific">uncultured Thermomicrobiales bacterium</name>
    <dbReference type="NCBI Taxonomy" id="1645740"/>
    <lineage>
        <taxon>Bacteria</taxon>
        <taxon>Pseudomonadati</taxon>
        <taxon>Thermomicrobiota</taxon>
        <taxon>Thermomicrobia</taxon>
        <taxon>Thermomicrobiales</taxon>
        <taxon>environmental samples</taxon>
    </lineage>
</organism>